<dbReference type="AlphaFoldDB" id="A0A7W9ZCA9"/>
<dbReference type="PANTHER" id="PTHR46268">
    <property type="entry name" value="STRESS RESPONSE PROTEIN NHAX"/>
    <property type="match status" value="1"/>
</dbReference>
<dbReference type="SUPFAM" id="SSF52402">
    <property type="entry name" value="Adenine nucleotide alpha hydrolases-like"/>
    <property type="match status" value="2"/>
</dbReference>
<dbReference type="EMBL" id="JACIIX010000001">
    <property type="protein sequence ID" value="MBB6208852.1"/>
    <property type="molecule type" value="Genomic_DNA"/>
</dbReference>
<evidence type="ECO:0000313" key="4">
    <source>
        <dbReference type="Proteomes" id="UP000544872"/>
    </source>
</evidence>
<evidence type="ECO:0000259" key="2">
    <source>
        <dbReference type="Pfam" id="PF00582"/>
    </source>
</evidence>
<evidence type="ECO:0000313" key="3">
    <source>
        <dbReference type="EMBL" id="MBB6208852.1"/>
    </source>
</evidence>
<dbReference type="Pfam" id="PF00582">
    <property type="entry name" value="Usp"/>
    <property type="match status" value="2"/>
</dbReference>
<dbReference type="InterPro" id="IPR014729">
    <property type="entry name" value="Rossmann-like_a/b/a_fold"/>
</dbReference>
<dbReference type="Proteomes" id="UP000544872">
    <property type="component" value="Unassembled WGS sequence"/>
</dbReference>
<organism evidence="3 4">
    <name type="scientific">Novispirillum itersonii</name>
    <name type="common">Aquaspirillum itersonii</name>
    <dbReference type="NCBI Taxonomy" id="189"/>
    <lineage>
        <taxon>Bacteria</taxon>
        <taxon>Pseudomonadati</taxon>
        <taxon>Pseudomonadota</taxon>
        <taxon>Alphaproteobacteria</taxon>
        <taxon>Rhodospirillales</taxon>
        <taxon>Novispirillaceae</taxon>
        <taxon>Novispirillum</taxon>
    </lineage>
</organism>
<accession>A0A7W9ZCA9</accession>
<dbReference type="PANTHER" id="PTHR46268:SF6">
    <property type="entry name" value="UNIVERSAL STRESS PROTEIN UP12"/>
    <property type="match status" value="1"/>
</dbReference>
<name>A0A7W9ZCA9_NOVIT</name>
<dbReference type="RefSeq" id="WP_184260361.1">
    <property type="nucleotide sequence ID" value="NZ_JACIIX010000001.1"/>
</dbReference>
<dbReference type="CDD" id="cd00293">
    <property type="entry name" value="USP-like"/>
    <property type="match status" value="2"/>
</dbReference>
<feature type="domain" description="UspA" evidence="2">
    <location>
        <begin position="142"/>
        <end position="261"/>
    </location>
</feature>
<dbReference type="InterPro" id="IPR006016">
    <property type="entry name" value="UspA"/>
</dbReference>
<proteinExistence type="inferred from homology"/>
<comment type="similarity">
    <text evidence="1">Belongs to the universal stress protein A family.</text>
</comment>
<comment type="caution">
    <text evidence="3">The sequence shown here is derived from an EMBL/GenBank/DDBJ whole genome shotgun (WGS) entry which is preliminary data.</text>
</comment>
<gene>
    <name evidence="3" type="ORF">FHS48_000233</name>
</gene>
<evidence type="ECO:0000256" key="1">
    <source>
        <dbReference type="ARBA" id="ARBA00008791"/>
    </source>
</evidence>
<feature type="domain" description="UspA" evidence="2">
    <location>
        <begin position="1"/>
        <end position="105"/>
    </location>
</feature>
<keyword evidence="4" id="KW-1185">Reference proteome</keyword>
<sequence length="277" mass="28785">MKRILLATDLAPRSDRAMARAVQLCAQFGATLTALYAIRSGVDKGMLDNLPPHLIEAEIRRHLDQVPGAAEIPATAVAVRGPVEEAVADQAALTGADLLVVGHTGPSDGPFSVTTVEKINIASPVPLLAVGARPFGRYAGALVAVDFTPASRASVLAAMALIPDGTLDLLHVCDLPGLDRTQPVDAETLSGDFDRLLHGLPTGQHLITRLALSGSPVPTILNTARISDQTQVIVMATTARSGVGRALLGSVAHDVVERAPADAPARDLLLVKESAQP</sequence>
<protein>
    <submittedName>
        <fullName evidence="3">Nucleotide-binding universal stress UspA family protein</fullName>
    </submittedName>
</protein>
<reference evidence="3 4" key="1">
    <citation type="submission" date="2020-08" db="EMBL/GenBank/DDBJ databases">
        <title>Genomic Encyclopedia of Type Strains, Phase IV (KMG-IV): sequencing the most valuable type-strain genomes for metagenomic binning, comparative biology and taxonomic classification.</title>
        <authorList>
            <person name="Goeker M."/>
        </authorList>
    </citation>
    <scope>NUCLEOTIDE SEQUENCE [LARGE SCALE GENOMIC DNA]</scope>
    <source>
        <strain evidence="3 4">DSM 11590</strain>
    </source>
</reference>
<dbReference type="Gene3D" id="3.40.50.620">
    <property type="entry name" value="HUPs"/>
    <property type="match status" value="2"/>
</dbReference>